<name>A0A179FEP5_PURLI</name>
<evidence type="ECO:0000313" key="1">
    <source>
        <dbReference type="EMBL" id="OAQ63982.1"/>
    </source>
</evidence>
<protein>
    <submittedName>
        <fullName evidence="1">Uncharacterized protein</fullName>
    </submittedName>
</protein>
<dbReference type="Proteomes" id="UP000078240">
    <property type="component" value="Unassembled WGS sequence"/>
</dbReference>
<dbReference type="EMBL" id="LSBH01000016">
    <property type="protein sequence ID" value="OAQ63982.1"/>
    <property type="molecule type" value="Genomic_DNA"/>
</dbReference>
<organism evidence="1 2">
    <name type="scientific">Purpureocillium lilacinum</name>
    <name type="common">Paecilomyces lilacinus</name>
    <dbReference type="NCBI Taxonomy" id="33203"/>
    <lineage>
        <taxon>Eukaryota</taxon>
        <taxon>Fungi</taxon>
        <taxon>Dikarya</taxon>
        <taxon>Ascomycota</taxon>
        <taxon>Pezizomycotina</taxon>
        <taxon>Sordariomycetes</taxon>
        <taxon>Hypocreomycetidae</taxon>
        <taxon>Hypocreales</taxon>
        <taxon>Ophiocordycipitaceae</taxon>
        <taxon>Purpureocillium</taxon>
    </lineage>
</organism>
<dbReference type="AlphaFoldDB" id="A0A179FEP5"/>
<reference evidence="1 2" key="1">
    <citation type="submission" date="2016-01" db="EMBL/GenBank/DDBJ databases">
        <title>Biosynthesis of antibiotic leucinostatins and their inhibition on Phytophthora in bio-control Purpureocillium lilacinum.</title>
        <authorList>
            <person name="Wang G."/>
            <person name="Liu Z."/>
            <person name="Lin R."/>
            <person name="Li E."/>
            <person name="Mao Z."/>
            <person name="Ling J."/>
            <person name="Yin W."/>
            <person name="Xie B."/>
        </authorList>
    </citation>
    <scope>NUCLEOTIDE SEQUENCE [LARGE SCALE GENOMIC DNA]</scope>
    <source>
        <strain evidence="1">PLBJ-1</strain>
    </source>
</reference>
<evidence type="ECO:0000313" key="2">
    <source>
        <dbReference type="Proteomes" id="UP000078240"/>
    </source>
</evidence>
<gene>
    <name evidence="1" type="ORF">VFPBJ_11236</name>
</gene>
<sequence length="180" mass="19199">MVKQSALLGVAMAGIGISAPLPQERLGVLTRVRQRTNIVRVGVDQQPTITLPEDATAVGIPSTSTFLDPWRLTDFAAALPVFNCKQQIPVALENGEPLYSKTTRNGAQGGRCLRQSSRAVICILPTLGFASPIALLAFVLFGVSTALALSSLAKQEAEARSYRCMMERTDGPDRATNQGS</sequence>
<comment type="caution">
    <text evidence="1">The sequence shown here is derived from an EMBL/GenBank/DDBJ whole genome shotgun (WGS) entry which is preliminary data.</text>
</comment>
<accession>A0A179FEP5</accession>
<proteinExistence type="predicted"/>